<feature type="compositionally biased region" description="Polar residues" evidence="1">
    <location>
        <begin position="745"/>
        <end position="759"/>
    </location>
</feature>
<feature type="compositionally biased region" description="Polar residues" evidence="1">
    <location>
        <begin position="412"/>
        <end position="421"/>
    </location>
</feature>
<evidence type="ECO:0000313" key="2">
    <source>
        <dbReference type="EMBL" id="CDW87354.1"/>
    </source>
</evidence>
<feature type="compositionally biased region" description="Polar residues" evidence="1">
    <location>
        <begin position="123"/>
        <end position="138"/>
    </location>
</feature>
<dbReference type="EMBL" id="CCKQ01015538">
    <property type="protein sequence ID" value="CDW87354.1"/>
    <property type="molecule type" value="Genomic_DNA"/>
</dbReference>
<proteinExistence type="predicted"/>
<feature type="region of interest" description="Disordered" evidence="1">
    <location>
        <begin position="382"/>
        <end position="421"/>
    </location>
</feature>
<feature type="compositionally biased region" description="Low complexity" evidence="1">
    <location>
        <begin position="729"/>
        <end position="744"/>
    </location>
</feature>
<reference evidence="2 3" key="1">
    <citation type="submission" date="2014-06" db="EMBL/GenBank/DDBJ databases">
        <authorList>
            <person name="Swart Estienne"/>
        </authorList>
    </citation>
    <scope>NUCLEOTIDE SEQUENCE [LARGE SCALE GENOMIC DNA]</scope>
    <source>
        <strain evidence="2 3">130c</strain>
    </source>
</reference>
<keyword evidence="3" id="KW-1185">Reference proteome</keyword>
<feature type="region of interest" description="Disordered" evidence="1">
    <location>
        <begin position="712"/>
        <end position="759"/>
    </location>
</feature>
<evidence type="ECO:0000313" key="3">
    <source>
        <dbReference type="Proteomes" id="UP000039865"/>
    </source>
</evidence>
<name>A0A078AYW5_STYLE</name>
<protein>
    <submittedName>
        <fullName evidence="2">Uncharacterized protein</fullName>
    </submittedName>
</protein>
<dbReference type="AlphaFoldDB" id="A0A078AYW5"/>
<sequence length="814" mass="92971">MFNEAIYQSKTSFNQGFLSNLPDDIQLDKELQSYYEYSAKYFSNHNSKDEFFNLHAGKSQTSLLRDQQQHHNSSSIKKTILMKKRGEDGYVLLSKNRPSSANFNKTQRRNFKHLSILNNQEMPAQGSDAQRQTQQASKSHNDSMRKQCRGIKPYSLKQGIVGHKMTTKSSIRQQQQTAGDSTNKSSNRPLSVYESQTSINGKIGLGDTLKQNPKKPQERIFHEYLKFQRLMDGSALKTDPYMMQTQPKTLKSPPNLNSDHLEDRNKKFNMLLNNLIKKNKMSKQSTAQTILNALTQDNSLESFQAQLQPTVLKLATKTEDMRIQQQSPLGSQIITDFDHVNSLTGNNENGSGQGLSITRTQKLRISDFIKLQASDLKVLNSQQQQKEKEKDKLEKSFNLQQTTTDSRKSRPHTGNQPDNIQSQQLYQTQYNLSNAGAIATNREEQITLGDMPKGGILEGNLIIKQKVMKQRFSRPKSANQTAGLHGIKGYSKPIVITNPPQLMKIVYDDPRHCNEQMITQAKMPQFKRYQKYKQEHYVEMEQDQKVIQQRKQQYNQQIQLDHQSIQKTNESLSPQALRMELTQRTVSLKNEFNEQKKFVNLLNTTNKLEKKNAECQNEDSIFQNRQNKTTVKNMNDSPHYSQLGPTKTAVDYESILRLKGQMFQITPKDVLIQNRRTLITANKSMAQKTSYQPNKNISNILNESGFLNKSGKSGIVSESRGRPSRHPFSNINSSNNQSPSPNNNKRLVSQDLNSNSGFDSHNATGNVSFAKIGFSVNVVKIRNNQFQQNLPKVQNKTVASKQPTHQRQKIIGLY</sequence>
<evidence type="ECO:0000256" key="1">
    <source>
        <dbReference type="SAM" id="MobiDB-lite"/>
    </source>
</evidence>
<dbReference type="Proteomes" id="UP000039865">
    <property type="component" value="Unassembled WGS sequence"/>
</dbReference>
<feature type="compositionally biased region" description="Basic and acidic residues" evidence="1">
    <location>
        <begin position="385"/>
        <end position="395"/>
    </location>
</feature>
<organism evidence="2 3">
    <name type="scientific">Stylonychia lemnae</name>
    <name type="common">Ciliate</name>
    <dbReference type="NCBI Taxonomy" id="5949"/>
    <lineage>
        <taxon>Eukaryota</taxon>
        <taxon>Sar</taxon>
        <taxon>Alveolata</taxon>
        <taxon>Ciliophora</taxon>
        <taxon>Intramacronucleata</taxon>
        <taxon>Spirotrichea</taxon>
        <taxon>Stichotrichia</taxon>
        <taxon>Sporadotrichida</taxon>
        <taxon>Oxytrichidae</taxon>
        <taxon>Stylonychinae</taxon>
        <taxon>Stylonychia</taxon>
    </lineage>
</organism>
<feature type="compositionally biased region" description="Polar residues" evidence="1">
    <location>
        <begin position="167"/>
        <end position="200"/>
    </location>
</feature>
<gene>
    <name evidence="2" type="primary">Contig883.g957</name>
    <name evidence="2" type="ORF">STYLEM_16457</name>
</gene>
<accession>A0A078AYW5</accession>
<feature type="region of interest" description="Disordered" evidence="1">
    <location>
        <begin position="123"/>
        <end position="214"/>
    </location>
</feature>
<dbReference type="InParanoid" id="A0A078AYW5"/>